<reference evidence="3" key="1">
    <citation type="submission" date="2022-10" db="EMBL/GenBank/DDBJ databases">
        <title>Genome assembly of Pristionchus species.</title>
        <authorList>
            <person name="Yoshida K."/>
            <person name="Sommer R.J."/>
        </authorList>
    </citation>
    <scope>NUCLEOTIDE SEQUENCE [LARGE SCALE GENOMIC DNA]</scope>
    <source>
        <strain evidence="3">RS5460</strain>
    </source>
</reference>
<dbReference type="EMBL" id="BTRK01000006">
    <property type="protein sequence ID" value="GMR58292.1"/>
    <property type="molecule type" value="Genomic_DNA"/>
</dbReference>
<gene>
    <name evidence="2" type="ORF">PMAYCL1PPCAC_28487</name>
</gene>
<feature type="non-terminal residue" evidence="2">
    <location>
        <position position="1"/>
    </location>
</feature>
<feature type="transmembrane region" description="Helical" evidence="1">
    <location>
        <begin position="21"/>
        <end position="44"/>
    </location>
</feature>
<sequence>SQSLRGNHSTSFDRFPILSHLLHLSLLSLRGSIPVLVILAQFFLDDIGNSQTLQELILLLFLLLRSSFHHWLHLVLLGQLRGGGS</sequence>
<keyword evidence="1" id="KW-1133">Transmembrane helix</keyword>
<dbReference type="AlphaFoldDB" id="A0AAN5D938"/>
<name>A0AAN5D938_9BILA</name>
<keyword evidence="1" id="KW-0472">Membrane</keyword>
<organism evidence="2 3">
    <name type="scientific">Pristionchus mayeri</name>
    <dbReference type="NCBI Taxonomy" id="1317129"/>
    <lineage>
        <taxon>Eukaryota</taxon>
        <taxon>Metazoa</taxon>
        <taxon>Ecdysozoa</taxon>
        <taxon>Nematoda</taxon>
        <taxon>Chromadorea</taxon>
        <taxon>Rhabditida</taxon>
        <taxon>Rhabditina</taxon>
        <taxon>Diplogasteromorpha</taxon>
        <taxon>Diplogasteroidea</taxon>
        <taxon>Neodiplogasteridae</taxon>
        <taxon>Pristionchus</taxon>
    </lineage>
</organism>
<keyword evidence="1" id="KW-0812">Transmembrane</keyword>
<feature type="non-terminal residue" evidence="2">
    <location>
        <position position="85"/>
    </location>
</feature>
<evidence type="ECO:0000256" key="1">
    <source>
        <dbReference type="SAM" id="Phobius"/>
    </source>
</evidence>
<proteinExistence type="predicted"/>
<accession>A0AAN5D938</accession>
<comment type="caution">
    <text evidence="2">The sequence shown here is derived from an EMBL/GenBank/DDBJ whole genome shotgun (WGS) entry which is preliminary data.</text>
</comment>
<evidence type="ECO:0000313" key="3">
    <source>
        <dbReference type="Proteomes" id="UP001328107"/>
    </source>
</evidence>
<dbReference type="Proteomes" id="UP001328107">
    <property type="component" value="Unassembled WGS sequence"/>
</dbReference>
<evidence type="ECO:0000313" key="2">
    <source>
        <dbReference type="EMBL" id="GMR58292.1"/>
    </source>
</evidence>
<protein>
    <submittedName>
        <fullName evidence="2">Uncharacterized protein</fullName>
    </submittedName>
</protein>
<keyword evidence="3" id="KW-1185">Reference proteome</keyword>